<feature type="disulfide bond" evidence="7">
    <location>
        <begin position="275"/>
        <end position="280"/>
    </location>
</feature>
<evidence type="ECO:0000256" key="4">
    <source>
        <dbReference type="ARBA" id="ARBA00022525"/>
    </source>
</evidence>
<keyword evidence="4" id="KW-0964">Secreted</keyword>
<feature type="compositionally biased region" description="Low complexity" evidence="8">
    <location>
        <begin position="62"/>
        <end position="76"/>
    </location>
</feature>
<dbReference type="InterPro" id="IPR021116">
    <property type="entry name" value="Calcitonin/adrenomedullin"/>
</dbReference>
<evidence type="ECO:0000256" key="8">
    <source>
        <dbReference type="SAM" id="MobiDB-lite"/>
    </source>
</evidence>
<evidence type="ECO:0000256" key="2">
    <source>
        <dbReference type="ARBA" id="ARBA00004613"/>
    </source>
</evidence>
<dbReference type="PANTHER" id="PTHR10505">
    <property type="entry name" value="CALCITONIN-RELATED"/>
    <property type="match status" value="1"/>
</dbReference>
<accession>A0A6G0HR97</accession>
<dbReference type="SMART" id="SM00113">
    <property type="entry name" value="CALCITONIN"/>
    <property type="match status" value="1"/>
</dbReference>
<keyword evidence="5" id="KW-0372">Hormone</keyword>
<evidence type="ECO:0000256" key="5">
    <source>
        <dbReference type="ARBA" id="ARBA00022702"/>
    </source>
</evidence>
<evidence type="ECO:0000256" key="7">
    <source>
        <dbReference type="PIRSR" id="PIRSR621116-50"/>
    </source>
</evidence>
<dbReference type="InterPro" id="IPR021117">
    <property type="entry name" value="Calcitonin-like"/>
</dbReference>
<dbReference type="InterPro" id="IPR018360">
    <property type="entry name" value="Calcitonin_CS"/>
</dbReference>
<evidence type="ECO:0000256" key="9">
    <source>
        <dbReference type="SAM" id="Phobius"/>
    </source>
</evidence>
<organism evidence="11 12">
    <name type="scientific">Larimichthys crocea</name>
    <name type="common">Large yellow croaker</name>
    <name type="synonym">Pseudosciaena crocea</name>
    <dbReference type="NCBI Taxonomy" id="215358"/>
    <lineage>
        <taxon>Eukaryota</taxon>
        <taxon>Metazoa</taxon>
        <taxon>Chordata</taxon>
        <taxon>Craniata</taxon>
        <taxon>Vertebrata</taxon>
        <taxon>Euteleostomi</taxon>
        <taxon>Actinopterygii</taxon>
        <taxon>Neopterygii</taxon>
        <taxon>Teleostei</taxon>
        <taxon>Neoteleostei</taxon>
        <taxon>Acanthomorphata</taxon>
        <taxon>Eupercaria</taxon>
        <taxon>Sciaenidae</taxon>
        <taxon>Larimichthys</taxon>
    </lineage>
</organism>
<dbReference type="AlphaFoldDB" id="A0A6G0HR97"/>
<name>A0A6G0HR97_LARCR</name>
<evidence type="ECO:0000313" key="12">
    <source>
        <dbReference type="Proteomes" id="UP000424527"/>
    </source>
</evidence>
<dbReference type="EMBL" id="REGW02000020">
    <property type="protein sequence ID" value="KAE8281542.1"/>
    <property type="molecule type" value="Genomic_DNA"/>
</dbReference>
<keyword evidence="9" id="KW-1133">Transmembrane helix</keyword>
<dbReference type="GO" id="GO:0005179">
    <property type="term" value="F:hormone activity"/>
    <property type="evidence" value="ECO:0007669"/>
    <property type="project" value="UniProtKB-KW"/>
</dbReference>
<dbReference type="Pfam" id="PF00214">
    <property type="entry name" value="Calc_CGRP_IAPP"/>
    <property type="match status" value="1"/>
</dbReference>
<dbReference type="InterPro" id="IPR000443">
    <property type="entry name" value="IAPP"/>
</dbReference>
<comment type="subcellular location">
    <subcellularLocation>
        <location evidence="2">Secreted</location>
    </subcellularLocation>
</comment>
<dbReference type="PRINTS" id="PR00818">
    <property type="entry name" value="ISLETAMYLOID"/>
</dbReference>
<reference evidence="11 12" key="1">
    <citation type="submission" date="2019-07" db="EMBL/GenBank/DDBJ databases">
        <title>Chromosome genome assembly for large yellow croaker.</title>
        <authorList>
            <person name="Xiao S."/>
        </authorList>
    </citation>
    <scope>NUCLEOTIDE SEQUENCE [LARGE SCALE GENOMIC DNA]</scope>
    <source>
        <strain evidence="11">JMULYC20181020</strain>
        <tissue evidence="11">Muscle</tissue>
    </source>
</reference>
<evidence type="ECO:0000256" key="3">
    <source>
        <dbReference type="ARBA" id="ARBA00009222"/>
    </source>
</evidence>
<feature type="region of interest" description="Disordered" evidence="8">
    <location>
        <begin position="36"/>
        <end position="76"/>
    </location>
</feature>
<proteinExistence type="inferred from homology"/>
<evidence type="ECO:0000313" key="11">
    <source>
        <dbReference type="EMBL" id="KAE8281542.1"/>
    </source>
</evidence>
<evidence type="ECO:0000259" key="10">
    <source>
        <dbReference type="SMART" id="SM00113"/>
    </source>
</evidence>
<evidence type="ECO:0000256" key="6">
    <source>
        <dbReference type="ARBA" id="ARBA00023157"/>
    </source>
</evidence>
<dbReference type="Gene3D" id="6.10.250.2190">
    <property type="match status" value="1"/>
</dbReference>
<dbReference type="PANTHER" id="PTHR10505:SF4">
    <property type="entry name" value="ISLET AMYLOID POLYPEPTIDE"/>
    <property type="match status" value="1"/>
</dbReference>
<dbReference type="PROSITE" id="PS00258">
    <property type="entry name" value="CALCITONIN"/>
    <property type="match status" value="1"/>
</dbReference>
<feature type="domain" description="Calcitonin peptide-like" evidence="10">
    <location>
        <begin position="272"/>
        <end position="314"/>
    </location>
</feature>
<protein>
    <submittedName>
        <fullName evidence="11">Islet amyloid polypeptide Amylin</fullName>
    </submittedName>
</protein>
<comment type="similarity">
    <text evidence="3">Belongs to the calcitonin family.</text>
</comment>
<keyword evidence="6 7" id="KW-1015">Disulfide bond</keyword>
<keyword evidence="9" id="KW-0812">Transmembrane</keyword>
<comment type="function">
    <text evidence="1">Causes a rapid but short-lived drop in the level of calcium and phosphate in blood by promoting the incorporation of those ions in the bones.</text>
</comment>
<gene>
    <name evidence="11" type="ORF">D5F01_LYC20529</name>
</gene>
<dbReference type="InterPro" id="IPR001693">
    <property type="entry name" value="Calcitonin_peptide-like"/>
</dbReference>
<comment type="caution">
    <text evidence="11">The sequence shown here is derived from an EMBL/GenBank/DDBJ whole genome shotgun (WGS) entry which is preliminary data.</text>
</comment>
<dbReference type="GO" id="GO:0005615">
    <property type="term" value="C:extracellular space"/>
    <property type="evidence" value="ECO:0007669"/>
    <property type="project" value="TreeGrafter"/>
</dbReference>
<keyword evidence="12" id="KW-1185">Reference proteome</keyword>
<dbReference type="Proteomes" id="UP000424527">
    <property type="component" value="Unassembled WGS sequence"/>
</dbReference>
<sequence length="324" mass="36270">MYRIIFLGLITGLSGSSYFFMIGVIILLRRQFRKTDPKTEKQHKKASKEIELQIPSNPTEDLPSTKTKTKTSKLTPHAPKVCTGIAKELEEVRGTEQLSQDNRVISTNNTQEKKHLQSLTEITVEFAPPPRGKAMIEMDGQKSEEVVKEGNDEFCRDANAQVEKEKMNYQPDNENSDRLGSAGYWLTQQKVINMYHMRVPVLLLMLLVLLRCVSTAPSYRYFSTSSSSEQESALPDSDGWLAAGLISNPFLGLVGTRPQRGLTAMNSHHIEKRKCNTATCVTQRLADFLVRSSNTIGTVYAPTNVGSATYGKRDLLQPPIYLPL</sequence>
<keyword evidence="9" id="KW-0472">Membrane</keyword>
<evidence type="ECO:0000256" key="1">
    <source>
        <dbReference type="ARBA" id="ARBA00003306"/>
    </source>
</evidence>
<feature type="transmembrane region" description="Helical" evidence="9">
    <location>
        <begin position="6"/>
        <end position="28"/>
    </location>
</feature>